<comment type="caution">
    <text evidence="1">The sequence shown here is derived from an EMBL/GenBank/DDBJ whole genome shotgun (WGS) entry which is preliminary data.</text>
</comment>
<organism evidence="1 2">
    <name type="scientific">Vaccinium darrowii</name>
    <dbReference type="NCBI Taxonomy" id="229202"/>
    <lineage>
        <taxon>Eukaryota</taxon>
        <taxon>Viridiplantae</taxon>
        <taxon>Streptophyta</taxon>
        <taxon>Embryophyta</taxon>
        <taxon>Tracheophyta</taxon>
        <taxon>Spermatophyta</taxon>
        <taxon>Magnoliopsida</taxon>
        <taxon>eudicotyledons</taxon>
        <taxon>Gunneridae</taxon>
        <taxon>Pentapetalae</taxon>
        <taxon>asterids</taxon>
        <taxon>Ericales</taxon>
        <taxon>Ericaceae</taxon>
        <taxon>Vaccinioideae</taxon>
        <taxon>Vaccinieae</taxon>
        <taxon>Vaccinium</taxon>
    </lineage>
</organism>
<evidence type="ECO:0000313" key="2">
    <source>
        <dbReference type="Proteomes" id="UP000828048"/>
    </source>
</evidence>
<name>A0ACB7XWL4_9ERIC</name>
<gene>
    <name evidence="1" type="ORF">Vadar_032480</name>
</gene>
<sequence>MIKVGPSKQAEVRKTIVTHKIATSCLLGIVEAESKFTESETVVLAPGVSGHSPVIISVKIVNFWRNHSEFDAILQQGWAIDCNSAASPMSRVHKKLIRGLKPLLKDLNKVFYTDSEKRVLAAKEDLTKFYVLGNRLEDSEAIKTEILRRVDPECFSGGVKLAMFSINGDILTEFNYSCFILPAPDGFNARFYQNWSVVGQDVTTVIKSFSVSGYMPRDWNATALTLVPKIGCPHSMKDVRPIACSNAWNPINIYFLNVLLQRKSGDLCCKEMCSGGVGNWNMELSWAMSFCTKIGSRTSLGIYEKWEMSLETTLRNFSCLTTGDSIMVAYNNKKYYIDIIETKPSNAISIIETDCEVDFSPPLYYKEPEKPVAKVPSGKALTAGYIVRFGPVRDPTDSSLPVAELINAVCSQRPPVSMNLGQLVANKSLDSLMPELG</sequence>
<keyword evidence="2" id="KW-1185">Reference proteome</keyword>
<evidence type="ECO:0000313" key="1">
    <source>
        <dbReference type="EMBL" id="KAH7844865.1"/>
    </source>
</evidence>
<dbReference type="EMBL" id="CM037151">
    <property type="protein sequence ID" value="KAH7844865.1"/>
    <property type="molecule type" value="Genomic_DNA"/>
</dbReference>
<protein>
    <submittedName>
        <fullName evidence="1">Uncharacterized protein</fullName>
    </submittedName>
</protein>
<proteinExistence type="predicted"/>
<reference evidence="1 2" key="1">
    <citation type="journal article" date="2021" name="Hortic Res">
        <title>High-quality reference genome and annotation aids understanding of berry development for evergreen blueberry (Vaccinium darrowii).</title>
        <authorList>
            <person name="Yu J."/>
            <person name="Hulse-Kemp A.M."/>
            <person name="Babiker E."/>
            <person name="Staton M."/>
        </authorList>
    </citation>
    <scope>NUCLEOTIDE SEQUENCE [LARGE SCALE GENOMIC DNA]</scope>
    <source>
        <strain evidence="2">cv. NJ 8807/NJ 8810</strain>
        <tissue evidence="1">Young leaf</tissue>
    </source>
</reference>
<dbReference type="Proteomes" id="UP000828048">
    <property type="component" value="Chromosome 1"/>
</dbReference>
<accession>A0ACB7XWL4</accession>